<feature type="non-terminal residue" evidence="1">
    <location>
        <position position="1"/>
    </location>
</feature>
<sequence>NSAHGNLPMQNEKRDRVQDRFDFTPEPGVGFVLATNRTGAPAFRIIYPRLYRRPKKQQKTYGCAILIQETYRSRFGLAVAFT</sequence>
<reference evidence="1" key="1">
    <citation type="submission" date="2022-05" db="EMBL/GenBank/DDBJ databases">
        <title>Chromosome-level genome of Chaenocephalus aceratus.</title>
        <authorList>
            <person name="Park H."/>
        </authorList>
    </citation>
    <scope>NUCLEOTIDE SEQUENCE</scope>
    <source>
        <strain evidence="1">KU_202001</strain>
    </source>
</reference>
<keyword evidence="2" id="KW-1185">Reference proteome</keyword>
<protein>
    <submittedName>
        <fullName evidence="1">Uncharacterized protein</fullName>
    </submittedName>
</protein>
<comment type="caution">
    <text evidence="1">The sequence shown here is derived from an EMBL/GenBank/DDBJ whole genome shotgun (WGS) entry which is preliminary data.</text>
</comment>
<accession>A0ACB9WYQ7</accession>
<dbReference type="EMBL" id="CM043794">
    <property type="protein sequence ID" value="KAI4819213.1"/>
    <property type="molecule type" value="Genomic_DNA"/>
</dbReference>
<evidence type="ECO:0000313" key="1">
    <source>
        <dbReference type="EMBL" id="KAI4819213.1"/>
    </source>
</evidence>
<organism evidence="1 2">
    <name type="scientific">Chaenocephalus aceratus</name>
    <name type="common">Blackfin icefish</name>
    <name type="synonym">Chaenichthys aceratus</name>
    <dbReference type="NCBI Taxonomy" id="36190"/>
    <lineage>
        <taxon>Eukaryota</taxon>
        <taxon>Metazoa</taxon>
        <taxon>Chordata</taxon>
        <taxon>Craniata</taxon>
        <taxon>Vertebrata</taxon>
        <taxon>Euteleostomi</taxon>
        <taxon>Actinopterygii</taxon>
        <taxon>Neopterygii</taxon>
        <taxon>Teleostei</taxon>
        <taxon>Neoteleostei</taxon>
        <taxon>Acanthomorphata</taxon>
        <taxon>Eupercaria</taxon>
        <taxon>Perciformes</taxon>
        <taxon>Notothenioidei</taxon>
        <taxon>Channichthyidae</taxon>
        <taxon>Chaenocephalus</taxon>
    </lineage>
</organism>
<name>A0ACB9WYQ7_CHAAC</name>
<proteinExistence type="predicted"/>
<dbReference type="Proteomes" id="UP001057452">
    <property type="component" value="Chromosome 10"/>
</dbReference>
<gene>
    <name evidence="1" type="ORF">KUCAC02_004470</name>
</gene>
<evidence type="ECO:0000313" key="2">
    <source>
        <dbReference type="Proteomes" id="UP001057452"/>
    </source>
</evidence>
<feature type="non-terminal residue" evidence="1">
    <location>
        <position position="82"/>
    </location>
</feature>